<organism evidence="1 2">
    <name type="scientific">Stutzerimonas stutzeri</name>
    <name type="common">Pseudomonas stutzeri</name>
    <dbReference type="NCBI Taxonomy" id="316"/>
    <lineage>
        <taxon>Bacteria</taxon>
        <taxon>Pseudomonadati</taxon>
        <taxon>Pseudomonadota</taxon>
        <taxon>Gammaproteobacteria</taxon>
        <taxon>Pseudomonadales</taxon>
        <taxon>Pseudomonadaceae</taxon>
        <taxon>Stutzerimonas</taxon>
    </lineage>
</organism>
<reference evidence="2" key="1">
    <citation type="journal article" date="2014" name="Genome Announc.">
        <title>Complete Genome Sequence of the Highly Transformable Pseudomonas stutzeri Strain 28a24.</title>
        <authorList>
            <person name="Smith B.A."/>
            <person name="Dougherty K.M."/>
            <person name="Baltrus D.A."/>
        </authorList>
    </citation>
    <scope>NUCLEOTIDE SEQUENCE [LARGE SCALE GENOMIC DNA]</scope>
    <source>
        <strain evidence="2">28a24</strain>
    </source>
</reference>
<dbReference type="AlphaFoldDB" id="W8RGH7"/>
<dbReference type="EMBL" id="CP007441">
    <property type="protein sequence ID" value="AHL77617.1"/>
    <property type="molecule type" value="Genomic_DNA"/>
</dbReference>
<name>W8RGH7_STUST</name>
<dbReference type="KEGG" id="pstt:CH92_05480"/>
<gene>
    <name evidence="1" type="ORF">CH92_05480</name>
</gene>
<accession>W8RGH7</accession>
<sequence>MAIIEVAPLMHRIIASIADQGRPPKVLRLVATPAVRLLKSLPTLIVPTLPLMNFIPAPGTPAPRIRPSVPIVILLRKLPLIARRQILRILPVVRVRTARVVLVRAAFDMITAAVRLVEPHATPRICTGLGAEPQPEQ</sequence>
<evidence type="ECO:0000313" key="2">
    <source>
        <dbReference type="Proteomes" id="UP000019522"/>
    </source>
</evidence>
<reference evidence="1 2" key="2">
    <citation type="submission" date="2014-03" db="EMBL/GenBank/DDBJ databases">
        <authorList>
            <person name="Baltrus D."/>
            <person name="Dougherty K."/>
        </authorList>
    </citation>
    <scope>NUCLEOTIDE SEQUENCE</scope>
    <source>
        <strain evidence="1 2">28a24</strain>
    </source>
</reference>
<protein>
    <submittedName>
        <fullName evidence="1">Uncharacterized protein</fullName>
    </submittedName>
</protein>
<evidence type="ECO:0000313" key="1">
    <source>
        <dbReference type="EMBL" id="AHL77617.1"/>
    </source>
</evidence>
<dbReference type="Proteomes" id="UP000019522">
    <property type="component" value="Chromosome"/>
</dbReference>
<proteinExistence type="predicted"/>